<proteinExistence type="predicted"/>
<dbReference type="EMBL" id="CM023486">
    <property type="protein sequence ID" value="KAH6927159.1"/>
    <property type="molecule type" value="Genomic_DNA"/>
</dbReference>
<evidence type="ECO:0000313" key="2">
    <source>
        <dbReference type="Proteomes" id="UP000821845"/>
    </source>
</evidence>
<evidence type="ECO:0000313" key="1">
    <source>
        <dbReference type="EMBL" id="KAH6927159.1"/>
    </source>
</evidence>
<reference evidence="1" key="1">
    <citation type="submission" date="2020-05" db="EMBL/GenBank/DDBJ databases">
        <title>Large-scale comparative analyses of tick genomes elucidate their genetic diversity and vector capacities.</title>
        <authorList>
            <person name="Jia N."/>
            <person name="Wang J."/>
            <person name="Shi W."/>
            <person name="Du L."/>
            <person name="Sun Y."/>
            <person name="Zhan W."/>
            <person name="Jiang J."/>
            <person name="Wang Q."/>
            <person name="Zhang B."/>
            <person name="Ji P."/>
            <person name="Sakyi L.B."/>
            <person name="Cui X."/>
            <person name="Yuan T."/>
            <person name="Jiang B."/>
            <person name="Yang W."/>
            <person name="Lam T.T.-Y."/>
            <person name="Chang Q."/>
            <person name="Ding S."/>
            <person name="Wang X."/>
            <person name="Zhu J."/>
            <person name="Ruan X."/>
            <person name="Zhao L."/>
            <person name="Wei J."/>
            <person name="Que T."/>
            <person name="Du C."/>
            <person name="Cheng J."/>
            <person name="Dai P."/>
            <person name="Han X."/>
            <person name="Huang E."/>
            <person name="Gao Y."/>
            <person name="Liu J."/>
            <person name="Shao H."/>
            <person name="Ye R."/>
            <person name="Li L."/>
            <person name="Wei W."/>
            <person name="Wang X."/>
            <person name="Wang C."/>
            <person name="Yang T."/>
            <person name="Huo Q."/>
            <person name="Li W."/>
            <person name="Guo W."/>
            <person name="Chen H."/>
            <person name="Zhou L."/>
            <person name="Ni X."/>
            <person name="Tian J."/>
            <person name="Zhou Y."/>
            <person name="Sheng Y."/>
            <person name="Liu T."/>
            <person name="Pan Y."/>
            <person name="Xia L."/>
            <person name="Li J."/>
            <person name="Zhao F."/>
            <person name="Cao W."/>
        </authorList>
    </citation>
    <scope>NUCLEOTIDE SEQUENCE</scope>
    <source>
        <strain evidence="1">Hyas-2018</strain>
    </source>
</reference>
<accession>A0ACB7S2X9</accession>
<sequence>MDVNETDNIFRHRRHVAVVAINKTAASARPDRSQARCRNLRALTLCRRHQSPVCSRRRRDRETPSSEERKKQQTREGSTSRRRCRSRSRAGESSGPLLPTGAGSREASNRGLASQCVRDALDALLWTTSPRDNSRTDDGQRVAEKRASLVTRPSLACVTRDVNAGATTRAAAVAS</sequence>
<dbReference type="Proteomes" id="UP000821845">
    <property type="component" value="Chromosome 6"/>
</dbReference>
<organism evidence="1 2">
    <name type="scientific">Hyalomma asiaticum</name>
    <name type="common">Tick</name>
    <dbReference type="NCBI Taxonomy" id="266040"/>
    <lineage>
        <taxon>Eukaryota</taxon>
        <taxon>Metazoa</taxon>
        <taxon>Ecdysozoa</taxon>
        <taxon>Arthropoda</taxon>
        <taxon>Chelicerata</taxon>
        <taxon>Arachnida</taxon>
        <taxon>Acari</taxon>
        <taxon>Parasitiformes</taxon>
        <taxon>Ixodida</taxon>
        <taxon>Ixodoidea</taxon>
        <taxon>Ixodidae</taxon>
        <taxon>Hyalomminae</taxon>
        <taxon>Hyalomma</taxon>
    </lineage>
</organism>
<keyword evidence="2" id="KW-1185">Reference proteome</keyword>
<protein>
    <submittedName>
        <fullName evidence="1">Uncharacterized protein</fullName>
    </submittedName>
</protein>
<gene>
    <name evidence="1" type="ORF">HPB50_000087</name>
</gene>
<name>A0ACB7S2X9_HYAAI</name>
<comment type="caution">
    <text evidence="1">The sequence shown here is derived from an EMBL/GenBank/DDBJ whole genome shotgun (WGS) entry which is preliminary data.</text>
</comment>